<evidence type="ECO:0000256" key="8">
    <source>
        <dbReference type="HAMAP-Rule" id="MF_00478"/>
    </source>
</evidence>
<feature type="transmembrane region" description="Helical" evidence="8">
    <location>
        <begin position="97"/>
        <end position="113"/>
    </location>
</feature>
<evidence type="ECO:0000256" key="3">
    <source>
        <dbReference type="ARBA" id="ARBA00022692"/>
    </source>
</evidence>
<comment type="subunit">
    <text evidence="8">The complex is composed of six subunits: RnfA, RnfB, RnfC, RnfD, RnfE and RnfG.</text>
</comment>
<name>A0A1T1ATR9_RHOFE</name>
<protein>
    <recommendedName>
        <fullName evidence="8">Ion-translocating oxidoreductase complex subunit E</fullName>
        <ecNumber evidence="8">7.-.-.-</ecNumber>
    </recommendedName>
    <alternativeName>
        <fullName evidence="8">Rnf electron transport complex subunit E</fullName>
    </alternativeName>
</protein>
<dbReference type="STRING" id="28066.RF819_12805"/>
<comment type="caution">
    <text evidence="10">The sequence shown here is derived from an EMBL/GenBank/DDBJ whole genome shotgun (WGS) entry which is preliminary data.</text>
</comment>
<keyword evidence="4 8" id="KW-1278">Translocase</keyword>
<dbReference type="NCBIfam" id="TIGR01948">
    <property type="entry name" value="rnfE"/>
    <property type="match status" value="1"/>
</dbReference>
<feature type="transmembrane region" description="Helical" evidence="8">
    <location>
        <begin position="39"/>
        <end position="59"/>
    </location>
</feature>
<dbReference type="AlphaFoldDB" id="A0A1T1ATR9"/>
<comment type="similarity">
    <text evidence="8">Belongs to the NqrDE/RnfAE family.</text>
</comment>
<organism evidence="10 11">
    <name type="scientific">Rhodoferax fermentans</name>
    <dbReference type="NCBI Taxonomy" id="28066"/>
    <lineage>
        <taxon>Bacteria</taxon>
        <taxon>Pseudomonadati</taxon>
        <taxon>Pseudomonadota</taxon>
        <taxon>Betaproteobacteria</taxon>
        <taxon>Burkholderiales</taxon>
        <taxon>Comamonadaceae</taxon>
        <taxon>Rhodoferax</taxon>
    </lineage>
</organism>
<dbReference type="InterPro" id="IPR010968">
    <property type="entry name" value="RnfE"/>
</dbReference>
<dbReference type="Proteomes" id="UP000190750">
    <property type="component" value="Unassembled WGS sequence"/>
</dbReference>
<reference evidence="10 11" key="1">
    <citation type="submission" date="2017-01" db="EMBL/GenBank/DDBJ databases">
        <title>Genome sequencing of Rhodoferax fermentans JCM 7819.</title>
        <authorList>
            <person name="Kim Y.J."/>
            <person name="Farh M.E.-A."/>
            <person name="Yang D.-C."/>
        </authorList>
    </citation>
    <scope>NUCLEOTIDE SEQUENCE [LARGE SCALE GENOMIC DNA]</scope>
    <source>
        <strain evidence="10 11">JCM 7819</strain>
    </source>
</reference>
<dbReference type="GO" id="GO:0012505">
    <property type="term" value="C:endomembrane system"/>
    <property type="evidence" value="ECO:0007669"/>
    <property type="project" value="UniProtKB-SubCell"/>
</dbReference>
<feature type="transmembrane region" description="Helical" evidence="8">
    <location>
        <begin position="182"/>
        <end position="201"/>
    </location>
</feature>
<keyword evidence="8" id="KW-0997">Cell inner membrane</keyword>
<comment type="subcellular location">
    <subcellularLocation>
        <location evidence="8">Cell inner membrane</location>
        <topology evidence="8">Multi-pass membrane protein</topology>
    </subcellularLocation>
    <subcellularLocation>
        <location evidence="1">Endomembrane system</location>
        <topology evidence="1">Multi-pass membrane protein</topology>
    </subcellularLocation>
</comment>
<keyword evidence="11" id="KW-1185">Reference proteome</keyword>
<evidence type="ECO:0000256" key="2">
    <source>
        <dbReference type="ARBA" id="ARBA00022448"/>
    </source>
</evidence>
<evidence type="ECO:0000256" key="9">
    <source>
        <dbReference type="SAM" id="MobiDB-lite"/>
    </source>
</evidence>
<feature type="region of interest" description="Disordered" evidence="9">
    <location>
        <begin position="209"/>
        <end position="229"/>
    </location>
</feature>
<evidence type="ECO:0000313" key="10">
    <source>
        <dbReference type="EMBL" id="OOV07490.1"/>
    </source>
</evidence>
<keyword evidence="2 8" id="KW-0813">Transport</keyword>
<dbReference type="EMBL" id="MTJN01000002">
    <property type="protein sequence ID" value="OOV07490.1"/>
    <property type="molecule type" value="Genomic_DNA"/>
</dbReference>
<gene>
    <name evidence="8" type="primary">rnfE</name>
    <name evidence="10" type="ORF">RF819_12805</name>
</gene>
<dbReference type="EC" id="7.-.-.-" evidence="8"/>
<dbReference type="GO" id="GO:0022900">
    <property type="term" value="P:electron transport chain"/>
    <property type="evidence" value="ECO:0007669"/>
    <property type="project" value="UniProtKB-UniRule"/>
</dbReference>
<feature type="transmembrane region" description="Helical" evidence="8">
    <location>
        <begin position="125"/>
        <end position="148"/>
    </location>
</feature>
<evidence type="ECO:0000313" key="11">
    <source>
        <dbReference type="Proteomes" id="UP000190750"/>
    </source>
</evidence>
<dbReference type="InterPro" id="IPR003667">
    <property type="entry name" value="NqrDE/RnfAE"/>
</dbReference>
<dbReference type="PANTHER" id="PTHR30586">
    <property type="entry name" value="ELECTRON TRANSPORT COMPLEX PROTEIN RNFE"/>
    <property type="match status" value="1"/>
</dbReference>
<dbReference type="NCBIfam" id="NF009070">
    <property type="entry name" value="PRK12405.1"/>
    <property type="match status" value="1"/>
</dbReference>
<feature type="transmembrane region" description="Helical" evidence="8">
    <location>
        <begin position="71"/>
        <end position="91"/>
    </location>
</feature>
<keyword evidence="5 8" id="KW-0249">Electron transport</keyword>
<comment type="function">
    <text evidence="8">Part of a membrane-bound complex that couples electron transfer with translocation of ions across the membrane.</text>
</comment>
<evidence type="ECO:0000256" key="1">
    <source>
        <dbReference type="ARBA" id="ARBA00004127"/>
    </source>
</evidence>
<keyword evidence="6 8" id="KW-1133">Transmembrane helix</keyword>
<evidence type="ECO:0000256" key="5">
    <source>
        <dbReference type="ARBA" id="ARBA00022982"/>
    </source>
</evidence>
<evidence type="ECO:0000256" key="4">
    <source>
        <dbReference type="ARBA" id="ARBA00022967"/>
    </source>
</evidence>
<dbReference type="RefSeq" id="WP_078365335.1">
    <property type="nucleotide sequence ID" value="NZ_MTJN01000002.1"/>
</dbReference>
<accession>A0A1T1ATR9</accession>
<dbReference type="GO" id="GO:0005886">
    <property type="term" value="C:plasma membrane"/>
    <property type="evidence" value="ECO:0007669"/>
    <property type="project" value="UniProtKB-SubCell"/>
</dbReference>
<dbReference type="PIRSF" id="PIRSF006102">
    <property type="entry name" value="NQR_DE"/>
    <property type="match status" value="1"/>
</dbReference>
<sequence length="229" mass="23629">MSQVRDIISDGVWRNNVVFSQMLSLCPTLAVTSAATQGLGMGVATMAVLIASNALVALLRGLITEEVRIPAFVLIIATLVTIVDLAMNAWLHELHKVLGLFIPLIVVNCLILGRAESFACRNSVALSALDGLAMGAGFTLALTLMGALREIGGSGTVFSGAANLLGPAMGVLETRLYPGDGALVMILPAGGFIVLGLMIAAKRTLDARQKAPQPKTAPAETPPSLAAAS</sequence>
<dbReference type="Pfam" id="PF02508">
    <property type="entry name" value="Rnf-Nqr"/>
    <property type="match status" value="1"/>
</dbReference>
<keyword evidence="3 8" id="KW-0812">Transmembrane</keyword>
<proteinExistence type="inferred from homology"/>
<dbReference type="HAMAP" id="MF_00478">
    <property type="entry name" value="RsxE_RnfE"/>
    <property type="match status" value="1"/>
</dbReference>
<dbReference type="PANTHER" id="PTHR30586:SF0">
    <property type="entry name" value="ION-TRANSLOCATING OXIDOREDUCTASE COMPLEX SUBUNIT E"/>
    <property type="match status" value="1"/>
</dbReference>
<keyword evidence="8" id="KW-1003">Cell membrane</keyword>
<dbReference type="OrthoDB" id="9782945at2"/>
<keyword evidence="7 8" id="KW-0472">Membrane</keyword>
<evidence type="ECO:0000256" key="7">
    <source>
        <dbReference type="ARBA" id="ARBA00023136"/>
    </source>
</evidence>
<evidence type="ECO:0000256" key="6">
    <source>
        <dbReference type="ARBA" id="ARBA00022989"/>
    </source>
</evidence>